<dbReference type="Pfam" id="PF00487">
    <property type="entry name" value="FA_desaturase"/>
    <property type="match status" value="1"/>
</dbReference>
<gene>
    <name evidence="14" type="ORF">SAMN05216202_1771</name>
</gene>
<dbReference type="AlphaFoldDB" id="A0A1H2MIL5"/>
<evidence type="ECO:0000256" key="5">
    <source>
        <dbReference type="ARBA" id="ARBA00022692"/>
    </source>
</evidence>
<dbReference type="EMBL" id="LT629802">
    <property type="protein sequence ID" value="SDU92865.1"/>
    <property type="molecule type" value="Genomic_DNA"/>
</dbReference>
<protein>
    <submittedName>
        <fullName evidence="14">Alkane 1-monooxygenase</fullName>
    </submittedName>
</protein>
<name>A0A1H2MIL5_9PSED</name>
<feature type="transmembrane region" description="Helical" evidence="12">
    <location>
        <begin position="394"/>
        <end position="411"/>
    </location>
</feature>
<dbReference type="Proteomes" id="UP000198600">
    <property type="component" value="Chromosome I"/>
</dbReference>
<keyword evidence="15" id="KW-1185">Reference proteome</keyword>
<evidence type="ECO:0000256" key="12">
    <source>
        <dbReference type="SAM" id="Phobius"/>
    </source>
</evidence>
<sequence length="450" mass="50673">MQLKSVDCPYPFICQPGCTCCPVAAMSQTLTAPQVWTDGKRHLWWLGIMPLATPLLSGALAITTGVQALWWVGVLVIFGLIPLIDGLLGEDVSNPPESAVSGLEAQKYYRWIVYTGVLFVISSLVITGWLAVSGIDWIISGGLLQLTASLDPSSWVAQAASYITSRTQLHGAVSGFTYLGMAMSTGAATGIAINTAHELGHKPRLLEIVLAKITLAPTFYGHFYTEHNRGHHVRVATPEDPASSRLGESFWAFLPRSVWFSARSAWNLERERLRKLGLPVWHWKNGVLSAWMYSVVLWGAMIAWLGMAVIPFLLIQGIYGFSLLEVVNYVEHYGLQRQKLPNGRYERCSPRHSWNSNRIVTNIFLFQLQRHSDHHANPTRSYQSLRHFDESPQLPYGYASMIVWAYVPYLWRRRMDHRVLKHYSGDVTLANIHPPKRSKILGQYGNTRKF</sequence>
<evidence type="ECO:0000313" key="14">
    <source>
        <dbReference type="EMBL" id="SDU92865.1"/>
    </source>
</evidence>
<keyword evidence="10 14" id="KW-0503">Monooxygenase</keyword>
<dbReference type="CDD" id="cd03512">
    <property type="entry name" value="Alkane-hydroxylase"/>
    <property type="match status" value="1"/>
</dbReference>
<keyword evidence="8" id="KW-0560">Oxidoreductase</keyword>
<keyword evidence="3" id="KW-1003">Cell membrane</keyword>
<accession>A0A1H2MIL5</accession>
<dbReference type="GO" id="GO:0004497">
    <property type="term" value="F:monooxygenase activity"/>
    <property type="evidence" value="ECO:0007669"/>
    <property type="project" value="UniProtKB-KW"/>
</dbReference>
<reference evidence="15" key="1">
    <citation type="submission" date="2016-10" db="EMBL/GenBank/DDBJ databases">
        <authorList>
            <person name="Varghese N."/>
            <person name="Submissions S."/>
        </authorList>
    </citation>
    <scope>NUCLEOTIDE SEQUENCE [LARGE SCALE GENOMIC DNA]</scope>
    <source>
        <strain evidence="15">LMG 2223</strain>
    </source>
</reference>
<keyword evidence="6" id="KW-0479">Metal-binding</keyword>
<keyword evidence="4" id="KW-0997">Cell inner membrane</keyword>
<evidence type="ECO:0000256" key="8">
    <source>
        <dbReference type="ARBA" id="ARBA00023002"/>
    </source>
</evidence>
<keyword evidence="9" id="KW-0408">Iron</keyword>
<evidence type="ECO:0000256" key="2">
    <source>
        <dbReference type="ARBA" id="ARBA00010823"/>
    </source>
</evidence>
<comment type="subcellular location">
    <subcellularLocation>
        <location evidence="1">Cell inner membrane</location>
        <topology evidence="1">Multi-pass membrane protein</topology>
    </subcellularLocation>
</comment>
<dbReference type="InterPro" id="IPR005804">
    <property type="entry name" value="FA_desaturase_dom"/>
</dbReference>
<dbReference type="STRING" id="46679.SAMN05216202_1771"/>
<dbReference type="GO" id="GO:0046872">
    <property type="term" value="F:metal ion binding"/>
    <property type="evidence" value="ECO:0007669"/>
    <property type="project" value="UniProtKB-KW"/>
</dbReference>
<feature type="transmembrane region" description="Helical" evidence="12">
    <location>
        <begin position="69"/>
        <end position="88"/>
    </location>
</feature>
<evidence type="ECO:0000256" key="11">
    <source>
        <dbReference type="ARBA" id="ARBA00023136"/>
    </source>
</evidence>
<feature type="transmembrane region" description="Helical" evidence="12">
    <location>
        <begin position="108"/>
        <end position="132"/>
    </location>
</feature>
<comment type="similarity">
    <text evidence="2">Belongs to the fatty acid desaturase type 1 family. AlkB subfamily.</text>
</comment>
<feature type="domain" description="Fatty acid desaturase" evidence="13">
    <location>
        <begin position="181"/>
        <end position="402"/>
    </location>
</feature>
<dbReference type="GO" id="GO:0005886">
    <property type="term" value="C:plasma membrane"/>
    <property type="evidence" value="ECO:0007669"/>
    <property type="project" value="UniProtKB-SubCell"/>
</dbReference>
<evidence type="ECO:0000256" key="9">
    <source>
        <dbReference type="ARBA" id="ARBA00023004"/>
    </source>
</evidence>
<dbReference type="GO" id="GO:0006629">
    <property type="term" value="P:lipid metabolic process"/>
    <property type="evidence" value="ECO:0007669"/>
    <property type="project" value="InterPro"/>
</dbReference>
<evidence type="ECO:0000256" key="3">
    <source>
        <dbReference type="ARBA" id="ARBA00022475"/>
    </source>
</evidence>
<evidence type="ECO:0000256" key="10">
    <source>
        <dbReference type="ARBA" id="ARBA00023033"/>
    </source>
</evidence>
<dbReference type="InterPro" id="IPR033885">
    <property type="entry name" value="AlkB/XylM"/>
</dbReference>
<keyword evidence="5 12" id="KW-0812">Transmembrane</keyword>
<evidence type="ECO:0000256" key="1">
    <source>
        <dbReference type="ARBA" id="ARBA00004429"/>
    </source>
</evidence>
<dbReference type="PANTHER" id="PTHR38674">
    <property type="entry name" value="ALKANE 1-MONOOXYGENASE 1"/>
    <property type="match status" value="1"/>
</dbReference>
<organism evidence="14 15">
    <name type="scientific">Pseudomonas mucidolens</name>
    <dbReference type="NCBI Taxonomy" id="46679"/>
    <lineage>
        <taxon>Bacteria</taxon>
        <taxon>Pseudomonadati</taxon>
        <taxon>Pseudomonadota</taxon>
        <taxon>Gammaproteobacteria</taxon>
        <taxon>Pseudomonadales</taxon>
        <taxon>Pseudomonadaceae</taxon>
        <taxon>Pseudomonas</taxon>
    </lineage>
</organism>
<evidence type="ECO:0000256" key="4">
    <source>
        <dbReference type="ARBA" id="ARBA00022519"/>
    </source>
</evidence>
<keyword evidence="11 12" id="KW-0472">Membrane</keyword>
<feature type="transmembrane region" description="Helical" evidence="12">
    <location>
        <begin position="43"/>
        <end position="62"/>
    </location>
</feature>
<evidence type="ECO:0000256" key="7">
    <source>
        <dbReference type="ARBA" id="ARBA00022989"/>
    </source>
</evidence>
<evidence type="ECO:0000256" key="6">
    <source>
        <dbReference type="ARBA" id="ARBA00022723"/>
    </source>
</evidence>
<feature type="transmembrane region" description="Helical" evidence="12">
    <location>
        <begin position="291"/>
        <end position="319"/>
    </location>
</feature>
<evidence type="ECO:0000259" key="13">
    <source>
        <dbReference type="Pfam" id="PF00487"/>
    </source>
</evidence>
<dbReference type="PANTHER" id="PTHR38674:SF1">
    <property type="entry name" value="ALKANE 1-MONOOXYGENASE 1"/>
    <property type="match status" value="1"/>
</dbReference>
<proteinExistence type="inferred from homology"/>
<keyword evidence="7 12" id="KW-1133">Transmembrane helix</keyword>
<evidence type="ECO:0000313" key="15">
    <source>
        <dbReference type="Proteomes" id="UP000198600"/>
    </source>
</evidence>